<keyword evidence="1" id="KW-0433">Leucine-rich repeat</keyword>
<keyword evidence="3" id="KW-0472">Membrane</keyword>
<keyword evidence="3" id="KW-1133">Transmembrane helix</keyword>
<keyword evidence="6" id="KW-1185">Reference proteome</keyword>
<evidence type="ECO:0000256" key="3">
    <source>
        <dbReference type="SAM" id="Phobius"/>
    </source>
</evidence>
<proteinExistence type="predicted"/>
<feature type="transmembrane region" description="Helical" evidence="3">
    <location>
        <begin position="561"/>
        <end position="583"/>
    </location>
</feature>
<keyword evidence="4" id="KW-0732">Signal</keyword>
<accession>A0ABD1EKL8</accession>
<dbReference type="SUPFAM" id="SSF52058">
    <property type="entry name" value="L domain-like"/>
    <property type="match status" value="1"/>
</dbReference>
<sequence>MKVFTAIFTVALIFPKKTIVLAECTTNYYKDMKSFNCISGNLDLIQNIILPCQNWDGMKCTWGLNLTKSLIPILGPIGYKNLNLEQLKLSYTNTSEIIPGFFNNLGSLTELEISHNEIKEIVGGVFAPLEKLNILNLSRNLIENLSEHCFSGISNLEIVDLSYNLLKVIPDNVFKYQINLTFVDISNNLLMNVENIFTKQPIHHLYLSHNNLQNIDLIKFFSANSLKVLDFSYNNLTILSPKTFENCTNLTSLLLHHNKIQSFPMDIFVSPEKLKILDLSFNNLSEIPFGLLNHLRSLEYLNISNNPLILDFHTLSTLSNLKFLNLQNIKIINMDTNLILDSLRNLTEMTLSKYDFKRNCSELTRFISALQVHKINVVRSNTTNSSNVLGIPCEHLIVTEMEMTSNPNKNYSLNMNDKPIFNLNNSILFKYLDARFQKLENIEGLYIKQSLNKNVFENLTVGKVNDFFQHGFLNTSFVKYLNAFPTKQKFVVQINNTDIPLRTIVTDLKNLSENVQKIISWRNIPLNSVDESKSKAVPVNITAQALLKDKIEHNSSNASNLVLTNVLLLFILFCFLVVVLKNINYNVIKQRFRNAEELELVNKT</sequence>
<dbReference type="Gene3D" id="3.80.10.10">
    <property type="entry name" value="Ribonuclease Inhibitor"/>
    <property type="match status" value="2"/>
</dbReference>
<evidence type="ECO:0000256" key="1">
    <source>
        <dbReference type="ARBA" id="ARBA00022614"/>
    </source>
</evidence>
<name>A0ABD1EKL8_HYPHA</name>
<dbReference type="InterPro" id="IPR032675">
    <property type="entry name" value="LRR_dom_sf"/>
</dbReference>
<dbReference type="PANTHER" id="PTHR24366:SF168">
    <property type="entry name" value="GH22922P-RELATED"/>
    <property type="match status" value="1"/>
</dbReference>
<evidence type="ECO:0000256" key="2">
    <source>
        <dbReference type="ARBA" id="ARBA00022737"/>
    </source>
</evidence>
<evidence type="ECO:0000313" key="5">
    <source>
        <dbReference type="EMBL" id="KAL1497048.1"/>
    </source>
</evidence>
<dbReference type="SMART" id="SM00369">
    <property type="entry name" value="LRR_TYP"/>
    <property type="match status" value="6"/>
</dbReference>
<dbReference type="AlphaFoldDB" id="A0ABD1EKL8"/>
<dbReference type="Pfam" id="PF00560">
    <property type="entry name" value="LRR_1"/>
    <property type="match status" value="1"/>
</dbReference>
<dbReference type="Pfam" id="PF13855">
    <property type="entry name" value="LRR_8"/>
    <property type="match status" value="2"/>
</dbReference>
<gene>
    <name evidence="5" type="ORF">ABEB36_008075</name>
</gene>
<comment type="caution">
    <text evidence="5">The sequence shown here is derived from an EMBL/GenBank/DDBJ whole genome shotgun (WGS) entry which is preliminary data.</text>
</comment>
<reference evidence="5 6" key="1">
    <citation type="submission" date="2024-05" db="EMBL/GenBank/DDBJ databases">
        <title>Genetic variation in Jamaican populations of the coffee berry borer (Hypothenemus hampei).</title>
        <authorList>
            <person name="Errbii M."/>
            <person name="Myrie A."/>
        </authorList>
    </citation>
    <scope>NUCLEOTIDE SEQUENCE [LARGE SCALE GENOMIC DNA]</scope>
    <source>
        <strain evidence="5">JA-Hopewell-2020-01-JO</strain>
        <tissue evidence="5">Whole body</tissue>
    </source>
</reference>
<keyword evidence="2" id="KW-0677">Repeat</keyword>
<evidence type="ECO:0000313" key="6">
    <source>
        <dbReference type="Proteomes" id="UP001566132"/>
    </source>
</evidence>
<dbReference type="Proteomes" id="UP001566132">
    <property type="component" value="Unassembled WGS sequence"/>
</dbReference>
<protein>
    <submittedName>
        <fullName evidence="5">Uncharacterized protein</fullName>
    </submittedName>
</protein>
<dbReference type="EMBL" id="JBDJPC010000006">
    <property type="protein sequence ID" value="KAL1497048.1"/>
    <property type="molecule type" value="Genomic_DNA"/>
</dbReference>
<dbReference type="PANTHER" id="PTHR24366">
    <property type="entry name" value="IG(IMMUNOGLOBULIN) AND LRR(LEUCINE RICH REPEAT) DOMAINS"/>
    <property type="match status" value="1"/>
</dbReference>
<keyword evidence="3" id="KW-0812">Transmembrane</keyword>
<dbReference type="PROSITE" id="PS51450">
    <property type="entry name" value="LRR"/>
    <property type="match status" value="3"/>
</dbReference>
<organism evidence="5 6">
    <name type="scientific">Hypothenemus hampei</name>
    <name type="common">Coffee berry borer</name>
    <dbReference type="NCBI Taxonomy" id="57062"/>
    <lineage>
        <taxon>Eukaryota</taxon>
        <taxon>Metazoa</taxon>
        <taxon>Ecdysozoa</taxon>
        <taxon>Arthropoda</taxon>
        <taxon>Hexapoda</taxon>
        <taxon>Insecta</taxon>
        <taxon>Pterygota</taxon>
        <taxon>Neoptera</taxon>
        <taxon>Endopterygota</taxon>
        <taxon>Coleoptera</taxon>
        <taxon>Polyphaga</taxon>
        <taxon>Cucujiformia</taxon>
        <taxon>Curculionidae</taxon>
        <taxon>Scolytinae</taxon>
        <taxon>Hypothenemus</taxon>
    </lineage>
</organism>
<feature type="signal peptide" evidence="4">
    <location>
        <begin position="1"/>
        <end position="22"/>
    </location>
</feature>
<feature type="chain" id="PRO_5044873976" evidence="4">
    <location>
        <begin position="23"/>
        <end position="604"/>
    </location>
</feature>
<dbReference type="InterPro" id="IPR003591">
    <property type="entry name" value="Leu-rich_rpt_typical-subtyp"/>
</dbReference>
<dbReference type="InterPro" id="IPR001611">
    <property type="entry name" value="Leu-rich_rpt"/>
</dbReference>
<evidence type="ECO:0000256" key="4">
    <source>
        <dbReference type="SAM" id="SignalP"/>
    </source>
</evidence>